<organism evidence="3">
    <name type="scientific">Aerophobetes bacterium</name>
    <dbReference type="NCBI Taxonomy" id="2030807"/>
    <lineage>
        <taxon>Bacteria</taxon>
        <taxon>Candidatus Aerophobota</taxon>
    </lineage>
</organism>
<proteinExistence type="inferred from homology"/>
<evidence type="ECO:0000259" key="2">
    <source>
        <dbReference type="Pfam" id="PF02350"/>
    </source>
</evidence>
<protein>
    <submittedName>
        <fullName evidence="3">UDP-N-acetylglucosamine 2-epimerase (Hydrolyzing)</fullName>
    </submittedName>
</protein>
<reference evidence="3" key="1">
    <citation type="journal article" date="2020" name="mSystems">
        <title>Genome- and Community-Level Interaction Insights into Carbon Utilization and Element Cycling Functions of Hydrothermarchaeota in Hydrothermal Sediment.</title>
        <authorList>
            <person name="Zhou Z."/>
            <person name="Liu Y."/>
            <person name="Xu W."/>
            <person name="Pan J."/>
            <person name="Luo Z.H."/>
            <person name="Li M."/>
        </authorList>
    </citation>
    <scope>NUCLEOTIDE SEQUENCE [LARGE SCALE GENOMIC DNA]</scope>
    <source>
        <strain evidence="3">HyVt-92</strain>
    </source>
</reference>
<name>A0A7V5LZP1_UNCAE</name>
<evidence type="ECO:0000256" key="1">
    <source>
        <dbReference type="RuleBase" id="RU003513"/>
    </source>
</evidence>
<comment type="similarity">
    <text evidence="1">Belongs to the UDP-N-acetylglucosamine 2-epimerase family.</text>
</comment>
<feature type="domain" description="UDP-N-acetylglucosamine 2-epimerase" evidence="2">
    <location>
        <begin position="23"/>
        <end position="171"/>
    </location>
</feature>
<sequence>MRKKIVYITGSRADFGRAYYILRAIQEHPDFKLHIIATSMHLAPEFGYTLQEIEEKFRVDEKVDMLLCSDGGGAMAKSFGIGVVGIAQAMEKIMPDLTLLLGDRGEMLAGAIVCKHLNIPVAHIGGGHLSGSIDDRIRDAITVFSDFHFVASKKCFERVISIGADPSKTYIV</sequence>
<dbReference type="AlphaFoldDB" id="A0A7V5LZP1"/>
<dbReference type="GO" id="GO:0016853">
    <property type="term" value="F:isomerase activity"/>
    <property type="evidence" value="ECO:0007669"/>
    <property type="project" value="UniProtKB-KW"/>
</dbReference>
<evidence type="ECO:0000313" key="3">
    <source>
        <dbReference type="EMBL" id="HHF98775.1"/>
    </source>
</evidence>
<comment type="caution">
    <text evidence="3">The sequence shown here is derived from an EMBL/GenBank/DDBJ whole genome shotgun (WGS) entry which is preliminary data.</text>
</comment>
<dbReference type="Pfam" id="PF02350">
    <property type="entry name" value="Epimerase_2"/>
    <property type="match status" value="1"/>
</dbReference>
<dbReference type="Proteomes" id="UP000886070">
    <property type="component" value="Unassembled WGS sequence"/>
</dbReference>
<gene>
    <name evidence="3" type="ORF">ENL39_04745</name>
</gene>
<dbReference type="SUPFAM" id="SSF53756">
    <property type="entry name" value="UDP-Glycosyltransferase/glycogen phosphorylase"/>
    <property type="match status" value="1"/>
</dbReference>
<dbReference type="InterPro" id="IPR029767">
    <property type="entry name" value="WecB-like"/>
</dbReference>
<dbReference type="EMBL" id="DRTT01000133">
    <property type="protein sequence ID" value="HHF98775.1"/>
    <property type="molecule type" value="Genomic_DNA"/>
</dbReference>
<dbReference type="InterPro" id="IPR003331">
    <property type="entry name" value="UDP_GlcNAc_Epimerase_2_dom"/>
</dbReference>
<dbReference type="PANTHER" id="PTHR43174:SF3">
    <property type="entry name" value="UDP-N-ACETYLGLUCOSAMINE 2-EPIMERASE"/>
    <property type="match status" value="1"/>
</dbReference>
<feature type="non-terminal residue" evidence="3">
    <location>
        <position position="172"/>
    </location>
</feature>
<accession>A0A7V5LZP1</accession>
<dbReference type="PANTHER" id="PTHR43174">
    <property type="entry name" value="UDP-N-ACETYLGLUCOSAMINE 2-EPIMERASE"/>
    <property type="match status" value="1"/>
</dbReference>
<dbReference type="Gene3D" id="3.40.50.2000">
    <property type="entry name" value="Glycogen Phosphorylase B"/>
    <property type="match status" value="1"/>
</dbReference>
<keyword evidence="1" id="KW-0413">Isomerase</keyword>